<accession>A0A1D2VCT0</accession>
<gene>
    <name evidence="9" type="ORF">ASCRUDRAFT_37648</name>
</gene>
<dbReference type="PANTHER" id="PTHR42813">
    <property type="entry name" value="ZINC-TYPE ALCOHOL DEHYDROGENASE-LIKE"/>
    <property type="match status" value="1"/>
</dbReference>
<evidence type="ECO:0000313" key="10">
    <source>
        <dbReference type="Proteomes" id="UP000095038"/>
    </source>
</evidence>
<dbReference type="InterPro" id="IPR002328">
    <property type="entry name" value="ADH_Zn_CS"/>
</dbReference>
<dbReference type="InterPro" id="IPR013149">
    <property type="entry name" value="ADH-like_C"/>
</dbReference>
<dbReference type="GO" id="GO:0016491">
    <property type="term" value="F:oxidoreductase activity"/>
    <property type="evidence" value="ECO:0007669"/>
    <property type="project" value="UniProtKB-KW"/>
</dbReference>
<dbReference type="SUPFAM" id="SSF51735">
    <property type="entry name" value="NAD(P)-binding Rossmann-fold domains"/>
    <property type="match status" value="1"/>
</dbReference>
<dbReference type="STRING" id="1344418.A0A1D2VCT0"/>
<dbReference type="OrthoDB" id="3941538at2759"/>
<dbReference type="EMBL" id="KV454486">
    <property type="protein sequence ID" value="ODV59372.1"/>
    <property type="molecule type" value="Genomic_DNA"/>
</dbReference>
<dbReference type="CDD" id="cd08286">
    <property type="entry name" value="FDH_like_ADH2"/>
    <property type="match status" value="1"/>
</dbReference>
<keyword evidence="4 6" id="KW-0862">Zinc</keyword>
<dbReference type="AlphaFoldDB" id="A0A1D2VCT0"/>
<keyword evidence="10" id="KW-1185">Reference proteome</keyword>
<dbReference type="RefSeq" id="XP_020045679.1">
    <property type="nucleotide sequence ID" value="XM_020190785.1"/>
</dbReference>
<dbReference type="InterPro" id="IPR013154">
    <property type="entry name" value="ADH-like_N"/>
</dbReference>
<dbReference type="Gene3D" id="3.40.50.720">
    <property type="entry name" value="NAD(P)-binding Rossmann-like Domain"/>
    <property type="match status" value="1"/>
</dbReference>
<evidence type="ECO:0000256" key="6">
    <source>
        <dbReference type="RuleBase" id="RU361277"/>
    </source>
</evidence>
<evidence type="ECO:0000259" key="8">
    <source>
        <dbReference type="Pfam" id="PF08240"/>
    </source>
</evidence>
<keyword evidence="5" id="KW-0560">Oxidoreductase</keyword>
<dbReference type="GO" id="GO:0008270">
    <property type="term" value="F:zinc ion binding"/>
    <property type="evidence" value="ECO:0007669"/>
    <property type="project" value="InterPro"/>
</dbReference>
<evidence type="ECO:0000259" key="7">
    <source>
        <dbReference type="Pfam" id="PF00107"/>
    </source>
</evidence>
<keyword evidence="3 6" id="KW-0479">Metal-binding</keyword>
<comment type="cofactor">
    <cofactor evidence="1 6">
        <name>Zn(2+)</name>
        <dbReference type="ChEBI" id="CHEBI:29105"/>
    </cofactor>
</comment>
<evidence type="ECO:0000256" key="4">
    <source>
        <dbReference type="ARBA" id="ARBA00022833"/>
    </source>
</evidence>
<dbReference type="Pfam" id="PF00107">
    <property type="entry name" value="ADH_zinc_N"/>
    <property type="match status" value="1"/>
</dbReference>
<evidence type="ECO:0000256" key="3">
    <source>
        <dbReference type="ARBA" id="ARBA00022723"/>
    </source>
</evidence>
<feature type="domain" description="Alcohol dehydrogenase-like C-terminal" evidence="7">
    <location>
        <begin position="177"/>
        <end position="316"/>
    </location>
</feature>
<comment type="similarity">
    <text evidence="2 6">Belongs to the zinc-containing alcohol dehydrogenase family.</text>
</comment>
<reference evidence="10" key="1">
    <citation type="submission" date="2016-05" db="EMBL/GenBank/DDBJ databases">
        <title>Comparative genomics of biotechnologically important yeasts.</title>
        <authorList>
            <consortium name="DOE Joint Genome Institute"/>
            <person name="Riley R."/>
            <person name="Haridas S."/>
            <person name="Wolfe K.H."/>
            <person name="Lopes M.R."/>
            <person name="Hittinger C.T."/>
            <person name="Goker M."/>
            <person name="Salamov A."/>
            <person name="Wisecaver J."/>
            <person name="Long T.M."/>
            <person name="Aerts A.L."/>
            <person name="Barry K."/>
            <person name="Choi C."/>
            <person name="Clum A."/>
            <person name="Coughlan A.Y."/>
            <person name="Deshpande S."/>
            <person name="Douglass A.P."/>
            <person name="Hanson S.J."/>
            <person name="Klenk H.-P."/>
            <person name="Labutti K."/>
            <person name="Lapidus A."/>
            <person name="Lindquist E."/>
            <person name="Lipzen A."/>
            <person name="Meier-Kolthoff J.P."/>
            <person name="Ohm R.A."/>
            <person name="Otillar R.P."/>
            <person name="Pangilinan J."/>
            <person name="Peng Y."/>
            <person name="Rokas A."/>
            <person name="Rosa C.A."/>
            <person name="Scheuner C."/>
            <person name="Sibirny A.A."/>
            <person name="Slot J.C."/>
            <person name="Stielow J.B."/>
            <person name="Sun H."/>
            <person name="Kurtzman C.P."/>
            <person name="Blackwell M."/>
            <person name="Grigoriev I.V."/>
            <person name="Jeffries T.W."/>
        </authorList>
    </citation>
    <scope>NUCLEOTIDE SEQUENCE [LARGE SCALE GENOMIC DNA]</scope>
    <source>
        <strain evidence="10">DSM 1968</strain>
    </source>
</reference>
<evidence type="ECO:0000313" key="9">
    <source>
        <dbReference type="EMBL" id="ODV59372.1"/>
    </source>
</evidence>
<name>A0A1D2VCT0_9ASCO</name>
<dbReference type="Pfam" id="PF08240">
    <property type="entry name" value="ADH_N"/>
    <property type="match status" value="1"/>
</dbReference>
<dbReference type="SUPFAM" id="SSF50129">
    <property type="entry name" value="GroES-like"/>
    <property type="match status" value="1"/>
</dbReference>
<evidence type="ECO:0000256" key="2">
    <source>
        <dbReference type="ARBA" id="ARBA00008072"/>
    </source>
</evidence>
<dbReference type="InterPro" id="IPR011032">
    <property type="entry name" value="GroES-like_sf"/>
</dbReference>
<dbReference type="Proteomes" id="UP000095038">
    <property type="component" value="Unassembled WGS sequence"/>
</dbReference>
<protein>
    <submittedName>
        <fullName evidence="9">Alcohol dehydrogenase</fullName>
    </submittedName>
</protein>
<dbReference type="PROSITE" id="PS00059">
    <property type="entry name" value="ADH_ZINC"/>
    <property type="match status" value="1"/>
</dbReference>
<organism evidence="9 10">
    <name type="scientific">Ascoidea rubescens DSM 1968</name>
    <dbReference type="NCBI Taxonomy" id="1344418"/>
    <lineage>
        <taxon>Eukaryota</taxon>
        <taxon>Fungi</taxon>
        <taxon>Dikarya</taxon>
        <taxon>Ascomycota</taxon>
        <taxon>Saccharomycotina</taxon>
        <taxon>Saccharomycetes</taxon>
        <taxon>Ascoideaceae</taxon>
        <taxon>Ascoidea</taxon>
    </lineage>
</organism>
<evidence type="ECO:0000256" key="1">
    <source>
        <dbReference type="ARBA" id="ARBA00001947"/>
    </source>
</evidence>
<dbReference type="PANTHER" id="PTHR42813:SF4">
    <property type="entry name" value="NADP-DEPENDENT ISOPROPANOL DEHYDROGENASE"/>
    <property type="match status" value="1"/>
</dbReference>
<dbReference type="GeneID" id="30964421"/>
<evidence type="ECO:0000256" key="5">
    <source>
        <dbReference type="ARBA" id="ARBA00023002"/>
    </source>
</evidence>
<dbReference type="InterPro" id="IPR036291">
    <property type="entry name" value="NAD(P)-bd_dom_sf"/>
</dbReference>
<sequence>MKALVYEGPTKKSWKLVDKPTIEKPTDAIIKIESTTICGTDLHILKGDVPEVEEGTILGHEGIGYIEEVGSSVKNFKKGDKVIISCITSCGNCTYCKRDIQAHCNDGGWILGHNINGTQSEFVRIPHADYSLINAPKDVKNEALLMLSDILPTGNEVGAICSKIEEGDIVAIIGCGPVGIAALLAAEVYKPRAIIMVDMDEERLKIAKETFGATHSINPVELKKQGIKFTDAIKKITEEFKEERPGLKDGVDAAIECVGIPQTFDMCQQIIAPGGRIANVGVHGAKVDLQLQDLWIKNITISTGLVSAYSTKTLLKNIEDGELKPEKLVTHEFKLNDIENAYHTFSNAATEKCIKVILNN</sequence>
<feature type="domain" description="Alcohol dehydrogenase-like N-terminal" evidence="8">
    <location>
        <begin position="25"/>
        <end position="129"/>
    </location>
</feature>
<dbReference type="Gene3D" id="3.90.180.10">
    <property type="entry name" value="Medium-chain alcohol dehydrogenases, catalytic domain"/>
    <property type="match status" value="1"/>
</dbReference>
<proteinExistence type="inferred from homology"/>
<dbReference type="InParanoid" id="A0A1D2VCT0"/>